<dbReference type="OrthoDB" id="10391470at2759"/>
<proteinExistence type="predicted"/>
<dbReference type="Gene3D" id="1.10.150.50">
    <property type="entry name" value="Transcription Factor, Ets-1"/>
    <property type="match status" value="1"/>
</dbReference>
<accession>A0A397TGQ1</accession>
<name>A0A397TGQ1_9GLOM</name>
<dbReference type="AlphaFoldDB" id="A0A397TGQ1"/>
<dbReference type="InterPro" id="IPR013761">
    <property type="entry name" value="SAM/pointed_sf"/>
</dbReference>
<dbReference type="SUPFAM" id="SSF47769">
    <property type="entry name" value="SAM/Pointed domain"/>
    <property type="match status" value="1"/>
</dbReference>
<evidence type="ECO:0000313" key="3">
    <source>
        <dbReference type="Proteomes" id="UP000265703"/>
    </source>
</evidence>
<sequence>MPCSSYSPILKPSYNSISEFLGSLGEAFLEYENNFNEHGYSVEELPYLNMNQLQSIGITKLVFTT</sequence>
<organism evidence="2 3">
    <name type="scientific">Glomus cerebriforme</name>
    <dbReference type="NCBI Taxonomy" id="658196"/>
    <lineage>
        <taxon>Eukaryota</taxon>
        <taxon>Fungi</taxon>
        <taxon>Fungi incertae sedis</taxon>
        <taxon>Mucoromycota</taxon>
        <taxon>Glomeromycotina</taxon>
        <taxon>Glomeromycetes</taxon>
        <taxon>Glomerales</taxon>
        <taxon>Glomeraceae</taxon>
        <taxon>Glomus</taxon>
    </lineage>
</organism>
<evidence type="ECO:0000313" key="2">
    <source>
        <dbReference type="EMBL" id="RIA96096.1"/>
    </source>
</evidence>
<feature type="domain" description="SAM" evidence="1">
    <location>
        <begin position="12"/>
        <end position="59"/>
    </location>
</feature>
<dbReference type="Pfam" id="PF07647">
    <property type="entry name" value="SAM_2"/>
    <property type="match status" value="1"/>
</dbReference>
<dbReference type="EMBL" id="QKYT01000051">
    <property type="protein sequence ID" value="RIA96096.1"/>
    <property type="molecule type" value="Genomic_DNA"/>
</dbReference>
<evidence type="ECO:0000259" key="1">
    <source>
        <dbReference type="PROSITE" id="PS50105"/>
    </source>
</evidence>
<reference evidence="2 3" key="1">
    <citation type="submission" date="2018-06" db="EMBL/GenBank/DDBJ databases">
        <title>Comparative genomics reveals the genomic features of Rhizophagus irregularis, R. cerebriforme, R. diaphanum and Gigaspora rosea, and their symbiotic lifestyle signature.</title>
        <authorList>
            <person name="Morin E."/>
            <person name="San Clemente H."/>
            <person name="Chen E.C.H."/>
            <person name="De La Providencia I."/>
            <person name="Hainaut M."/>
            <person name="Kuo A."/>
            <person name="Kohler A."/>
            <person name="Murat C."/>
            <person name="Tang N."/>
            <person name="Roy S."/>
            <person name="Loubradou J."/>
            <person name="Henrissat B."/>
            <person name="Grigoriev I.V."/>
            <person name="Corradi N."/>
            <person name="Roux C."/>
            <person name="Martin F.M."/>
        </authorList>
    </citation>
    <scope>NUCLEOTIDE SEQUENCE [LARGE SCALE GENOMIC DNA]</scope>
    <source>
        <strain evidence="2 3">DAOM 227022</strain>
    </source>
</reference>
<dbReference type="Proteomes" id="UP000265703">
    <property type="component" value="Unassembled WGS sequence"/>
</dbReference>
<dbReference type="PROSITE" id="PS50105">
    <property type="entry name" value="SAM_DOMAIN"/>
    <property type="match status" value="1"/>
</dbReference>
<gene>
    <name evidence="2" type="ORF">C1645_815938</name>
</gene>
<dbReference type="InterPro" id="IPR001660">
    <property type="entry name" value="SAM"/>
</dbReference>
<keyword evidence="3" id="KW-1185">Reference proteome</keyword>
<dbReference type="CDD" id="cd09487">
    <property type="entry name" value="SAM_superfamily"/>
    <property type="match status" value="1"/>
</dbReference>
<protein>
    <recommendedName>
        <fullName evidence="1">SAM domain-containing protein</fullName>
    </recommendedName>
</protein>
<comment type="caution">
    <text evidence="2">The sequence shown here is derived from an EMBL/GenBank/DDBJ whole genome shotgun (WGS) entry which is preliminary data.</text>
</comment>